<protein>
    <recommendedName>
        <fullName evidence="10">Enoyl reductase (ER) domain-containing protein</fullName>
    </recommendedName>
</protein>
<name>A0A9N9UVB1_9HYPO</name>
<evidence type="ECO:0008006" key="10">
    <source>
        <dbReference type="Google" id="ProtNLM"/>
    </source>
</evidence>
<dbReference type="InterPro" id="IPR002328">
    <property type="entry name" value="ADH_Zn_CS"/>
</dbReference>
<dbReference type="Pfam" id="PF08240">
    <property type="entry name" value="ADH_N"/>
    <property type="match status" value="1"/>
</dbReference>
<comment type="cofactor">
    <cofactor evidence="1 5">
        <name>Zn(2+)</name>
        <dbReference type="ChEBI" id="CHEBI:29105"/>
    </cofactor>
</comment>
<keyword evidence="2 5" id="KW-0479">Metal-binding</keyword>
<dbReference type="PANTHER" id="PTHR42813">
    <property type="entry name" value="ZINC-TYPE ALCOHOL DEHYDROGENASE-LIKE"/>
    <property type="match status" value="1"/>
</dbReference>
<keyword evidence="9" id="KW-1185">Reference proteome</keyword>
<dbReference type="InterPro" id="IPR036291">
    <property type="entry name" value="NAD(P)-bd_dom_sf"/>
</dbReference>
<dbReference type="InterPro" id="IPR011032">
    <property type="entry name" value="GroES-like_sf"/>
</dbReference>
<organism evidence="8 9">
    <name type="scientific">Clonostachys byssicola</name>
    <dbReference type="NCBI Taxonomy" id="160290"/>
    <lineage>
        <taxon>Eukaryota</taxon>
        <taxon>Fungi</taxon>
        <taxon>Dikarya</taxon>
        <taxon>Ascomycota</taxon>
        <taxon>Pezizomycotina</taxon>
        <taxon>Sordariomycetes</taxon>
        <taxon>Hypocreomycetidae</taxon>
        <taxon>Hypocreales</taxon>
        <taxon>Bionectriaceae</taxon>
        <taxon>Clonostachys</taxon>
    </lineage>
</organism>
<dbReference type="PANTHER" id="PTHR42813:SF2">
    <property type="entry name" value="DEHYDROGENASE, ZINC-CONTAINING, PUTATIVE (AFU_ORTHOLOGUE AFUA_2G02810)-RELATED"/>
    <property type="match status" value="1"/>
</dbReference>
<proteinExistence type="inferred from homology"/>
<accession>A0A9N9UVB1</accession>
<evidence type="ECO:0000256" key="2">
    <source>
        <dbReference type="ARBA" id="ARBA00022723"/>
    </source>
</evidence>
<dbReference type="SUPFAM" id="SSF50129">
    <property type="entry name" value="GroES-like"/>
    <property type="match status" value="1"/>
</dbReference>
<evidence type="ECO:0000256" key="5">
    <source>
        <dbReference type="RuleBase" id="RU361277"/>
    </source>
</evidence>
<evidence type="ECO:0000259" key="7">
    <source>
        <dbReference type="Pfam" id="PF08240"/>
    </source>
</evidence>
<dbReference type="SUPFAM" id="SSF51735">
    <property type="entry name" value="NAD(P)-binding Rossmann-fold domains"/>
    <property type="match status" value="1"/>
</dbReference>
<feature type="domain" description="Alcohol dehydrogenase-like C-terminal" evidence="6">
    <location>
        <begin position="163"/>
        <end position="274"/>
    </location>
</feature>
<feature type="domain" description="Alcohol dehydrogenase-like N-terminal" evidence="7">
    <location>
        <begin position="33"/>
        <end position="116"/>
    </location>
</feature>
<evidence type="ECO:0000256" key="1">
    <source>
        <dbReference type="ARBA" id="ARBA00001947"/>
    </source>
</evidence>
<dbReference type="EMBL" id="CABFNO020001563">
    <property type="protein sequence ID" value="CAH0003313.1"/>
    <property type="molecule type" value="Genomic_DNA"/>
</dbReference>
<evidence type="ECO:0000259" key="6">
    <source>
        <dbReference type="Pfam" id="PF00107"/>
    </source>
</evidence>
<comment type="similarity">
    <text evidence="5">Belongs to the zinc-containing alcohol dehydrogenase family.</text>
</comment>
<dbReference type="GO" id="GO:0008270">
    <property type="term" value="F:zinc ion binding"/>
    <property type="evidence" value="ECO:0007669"/>
    <property type="project" value="InterPro"/>
</dbReference>
<dbReference type="Gene3D" id="3.90.180.10">
    <property type="entry name" value="Medium-chain alcohol dehydrogenases, catalytic domain"/>
    <property type="match status" value="1"/>
</dbReference>
<dbReference type="Proteomes" id="UP000754883">
    <property type="component" value="Unassembled WGS sequence"/>
</dbReference>
<evidence type="ECO:0000313" key="9">
    <source>
        <dbReference type="Proteomes" id="UP000754883"/>
    </source>
</evidence>
<sequence length="318" mass="34638">MDAVVFRGKLQVAVERRPIPRIQDGGDVIVKPSDTGFIMGHEFVGEIVEIGAGVTAFKKGDQIVSPFTINCGQCFYCSHGYSSRCVESALFGTTLLDGAQAEYCRVPKADTTIVKAPSNIAPEKLVLMADIFPTGYFAAKNAFAGFTETLTKKATVVVLGCGPVGLCAIVNAMEHRPKQILAVDAVELRLQQAKRLGADPWNFKTNLSGLKEKVLELTDGRGADIVIESVGHSDALRLAFDLLRPWGTISSIGVHNADIPWSGNEAYAKNLTLKMGRCPVRSMSSVLLLYLHMKKLKHFPGLFIEALEMLEKKQNDLE</sequence>
<evidence type="ECO:0000256" key="4">
    <source>
        <dbReference type="ARBA" id="ARBA00023002"/>
    </source>
</evidence>
<reference evidence="8" key="1">
    <citation type="submission" date="2021-10" db="EMBL/GenBank/DDBJ databases">
        <authorList>
            <person name="Piombo E."/>
        </authorList>
    </citation>
    <scope>NUCLEOTIDE SEQUENCE</scope>
</reference>
<dbReference type="Pfam" id="PF00107">
    <property type="entry name" value="ADH_zinc_N"/>
    <property type="match status" value="1"/>
</dbReference>
<dbReference type="GO" id="GO:0016491">
    <property type="term" value="F:oxidoreductase activity"/>
    <property type="evidence" value="ECO:0007669"/>
    <property type="project" value="UniProtKB-KW"/>
</dbReference>
<gene>
    <name evidence="8" type="ORF">CBYS24578_00011533</name>
</gene>
<evidence type="ECO:0000313" key="8">
    <source>
        <dbReference type="EMBL" id="CAH0003313.1"/>
    </source>
</evidence>
<keyword evidence="4" id="KW-0560">Oxidoreductase</keyword>
<evidence type="ECO:0000256" key="3">
    <source>
        <dbReference type="ARBA" id="ARBA00022833"/>
    </source>
</evidence>
<dbReference type="OrthoDB" id="442947at2759"/>
<dbReference type="AlphaFoldDB" id="A0A9N9UVB1"/>
<keyword evidence="3 5" id="KW-0862">Zinc</keyword>
<dbReference type="InterPro" id="IPR013149">
    <property type="entry name" value="ADH-like_C"/>
</dbReference>
<dbReference type="InterPro" id="IPR013154">
    <property type="entry name" value="ADH-like_N"/>
</dbReference>
<dbReference type="Gene3D" id="3.40.50.720">
    <property type="entry name" value="NAD(P)-binding Rossmann-like Domain"/>
    <property type="match status" value="1"/>
</dbReference>
<comment type="caution">
    <text evidence="8">The sequence shown here is derived from an EMBL/GenBank/DDBJ whole genome shotgun (WGS) entry which is preliminary data.</text>
</comment>
<dbReference type="PROSITE" id="PS00059">
    <property type="entry name" value="ADH_ZINC"/>
    <property type="match status" value="1"/>
</dbReference>